<evidence type="ECO:0000313" key="1">
    <source>
        <dbReference type="EMBL" id="ABD32642.1"/>
    </source>
</evidence>
<name>Q2HTL1_MEDTR</name>
<dbReference type="GO" id="GO:0016740">
    <property type="term" value="F:transferase activity"/>
    <property type="evidence" value="ECO:0007669"/>
    <property type="project" value="UniProtKB-KW"/>
</dbReference>
<dbReference type="EMBL" id="AC150269">
    <property type="protein sequence ID" value="ABD32642.1"/>
    <property type="molecule type" value="Genomic_DNA"/>
</dbReference>
<protein>
    <submittedName>
        <fullName evidence="1">Polynucleotidyl transferase, Ribonuclease H fold</fullName>
    </submittedName>
</protein>
<accession>Q2HTL1</accession>
<keyword evidence="1" id="KW-0808">Transferase</keyword>
<dbReference type="PANTHER" id="PTHR47074">
    <property type="entry name" value="BNAC02G40300D PROTEIN"/>
    <property type="match status" value="1"/>
</dbReference>
<reference evidence="1" key="1">
    <citation type="submission" date="2005-04" db="EMBL/GenBank/DDBJ databases">
        <authorList>
            <person name="Town C.D."/>
        </authorList>
    </citation>
    <scope>NUCLEOTIDE SEQUENCE</scope>
</reference>
<reference evidence="1" key="2">
    <citation type="submission" date="2007-03" db="EMBL/GenBank/DDBJ databases">
        <authorList>
            <consortium name="The International Medicago Genome Annotation Group"/>
        </authorList>
    </citation>
    <scope>NUCLEOTIDE SEQUENCE</scope>
</reference>
<dbReference type="PANTHER" id="PTHR47074:SF48">
    <property type="entry name" value="POLYNUCLEOTIDYL TRANSFERASE, RIBONUCLEASE H-LIKE SUPERFAMILY PROTEIN"/>
    <property type="match status" value="1"/>
</dbReference>
<organism evidence="1">
    <name type="scientific">Medicago truncatula</name>
    <name type="common">Barrel medic</name>
    <name type="synonym">Medicago tribuloides</name>
    <dbReference type="NCBI Taxonomy" id="3880"/>
    <lineage>
        <taxon>Eukaryota</taxon>
        <taxon>Viridiplantae</taxon>
        <taxon>Streptophyta</taxon>
        <taxon>Embryophyta</taxon>
        <taxon>Tracheophyta</taxon>
        <taxon>Spermatophyta</taxon>
        <taxon>Magnoliopsida</taxon>
        <taxon>eudicotyledons</taxon>
        <taxon>Gunneridae</taxon>
        <taxon>Pentapetalae</taxon>
        <taxon>rosids</taxon>
        <taxon>fabids</taxon>
        <taxon>Fabales</taxon>
        <taxon>Fabaceae</taxon>
        <taxon>Papilionoideae</taxon>
        <taxon>50 kb inversion clade</taxon>
        <taxon>NPAAA clade</taxon>
        <taxon>Hologalegina</taxon>
        <taxon>IRL clade</taxon>
        <taxon>Trifolieae</taxon>
        <taxon>Medicago</taxon>
    </lineage>
</organism>
<dbReference type="InterPro" id="IPR052929">
    <property type="entry name" value="RNase_H-like_EbsB-rel"/>
</dbReference>
<sequence>MNAQTMYNHAPRQSNTQGVLQWKKPSLGRYKSNVDASFSHALGRVGIGMCIQDEHGRFVMAKTKW</sequence>
<dbReference type="AlphaFoldDB" id="Q2HTL1"/>
<gene>
    <name evidence="1" type="ORF">MtrDRAFT_AC150269g4v2</name>
</gene>
<proteinExistence type="predicted"/>